<protein>
    <submittedName>
        <fullName evidence="1">Carbon monoxide dehydrogenase subunit G</fullName>
    </submittedName>
</protein>
<keyword evidence="2" id="KW-1185">Reference proteome</keyword>
<dbReference type="Proteomes" id="UP001202550">
    <property type="component" value="Unassembled WGS sequence"/>
</dbReference>
<dbReference type="SUPFAM" id="SSF55961">
    <property type="entry name" value="Bet v1-like"/>
    <property type="match status" value="1"/>
</dbReference>
<dbReference type="Pfam" id="PF06240">
    <property type="entry name" value="COXG"/>
    <property type="match status" value="1"/>
</dbReference>
<sequence length="155" mass="16011">MELSGTRIIAADRATVWAHLNDPETLRAAIPGCKSLEGSPDEGFVASVTQKIGPVKATFKGKVTLTDINAPESYRIVGEGNGGIAGFAKGDAVVTLREVPEGTELTYEATAALGGKLAQLGSRLVGGVAKRLAGQFFDAFQAHIENGPDDATEGA</sequence>
<dbReference type="Gene3D" id="3.30.530.20">
    <property type="match status" value="1"/>
</dbReference>
<dbReference type="InterPro" id="IPR023393">
    <property type="entry name" value="START-like_dom_sf"/>
</dbReference>
<comment type="caution">
    <text evidence="1">The sequence shown here is derived from an EMBL/GenBank/DDBJ whole genome shotgun (WGS) entry which is preliminary data.</text>
</comment>
<gene>
    <name evidence="1" type="ORF">M3N55_03985</name>
</gene>
<dbReference type="EMBL" id="JALZWP010000003">
    <property type="protein sequence ID" value="MCL1627880.1"/>
    <property type="molecule type" value="Genomic_DNA"/>
</dbReference>
<dbReference type="RefSeq" id="WP_249057132.1">
    <property type="nucleotide sequence ID" value="NZ_JALZWP010000003.1"/>
</dbReference>
<dbReference type="PANTHER" id="PTHR38588">
    <property type="entry name" value="BLL0334 PROTEIN"/>
    <property type="match status" value="1"/>
</dbReference>
<dbReference type="InterPro" id="IPR010419">
    <property type="entry name" value="CO_DH_gsu"/>
</dbReference>
<organism evidence="1 2">
    <name type="scientific">Roseinatronobacter domitianus</name>
    <dbReference type="NCBI Taxonomy" id="2940293"/>
    <lineage>
        <taxon>Bacteria</taxon>
        <taxon>Pseudomonadati</taxon>
        <taxon>Pseudomonadota</taxon>
        <taxon>Alphaproteobacteria</taxon>
        <taxon>Rhodobacterales</taxon>
        <taxon>Paracoccaceae</taxon>
        <taxon>Roseinatronobacter</taxon>
    </lineage>
</organism>
<name>A0ABT0M0F9_9RHOB</name>
<evidence type="ECO:0000313" key="2">
    <source>
        <dbReference type="Proteomes" id="UP001202550"/>
    </source>
</evidence>
<accession>A0ABT0M0F9</accession>
<evidence type="ECO:0000313" key="1">
    <source>
        <dbReference type="EMBL" id="MCL1627880.1"/>
    </source>
</evidence>
<reference evidence="1 2" key="1">
    <citation type="submission" date="2022-05" db="EMBL/GenBank/DDBJ databases">
        <title>Seasonal and diel survey of microbial diversity of the Tyrrhenian coast.</title>
        <authorList>
            <person name="Gattoni G."/>
            <person name="Corral P."/>
        </authorList>
    </citation>
    <scope>NUCLEOTIDE SEQUENCE [LARGE SCALE GENOMIC DNA]</scope>
    <source>
        <strain evidence="1 2">V10</strain>
    </source>
</reference>
<dbReference type="PANTHER" id="PTHR38588:SF1">
    <property type="entry name" value="BLL0334 PROTEIN"/>
    <property type="match status" value="1"/>
</dbReference>
<dbReference type="CDD" id="cd05018">
    <property type="entry name" value="CoxG"/>
    <property type="match status" value="1"/>
</dbReference>
<proteinExistence type="predicted"/>